<dbReference type="EMBL" id="NKUB01000004">
    <property type="protein sequence ID" value="PYD70371.1"/>
    <property type="molecule type" value="Genomic_DNA"/>
</dbReference>
<accession>A0A2V4R0K5</accession>
<proteinExistence type="predicted"/>
<evidence type="ECO:0000256" key="1">
    <source>
        <dbReference type="SAM" id="MobiDB-lite"/>
    </source>
</evidence>
<feature type="region of interest" description="Disordered" evidence="1">
    <location>
        <begin position="57"/>
        <end position="100"/>
    </location>
</feature>
<reference evidence="2 3" key="1">
    <citation type="submission" date="2017-07" db="EMBL/GenBank/DDBJ databases">
        <title>A draft genome sequence of Komagataeibacter swingsii LMG 22125.</title>
        <authorList>
            <person name="Skraban J."/>
            <person name="Cleenwerck I."/>
            <person name="Vandamme P."/>
            <person name="Trcek J."/>
        </authorList>
    </citation>
    <scope>NUCLEOTIDE SEQUENCE [LARGE SCALE GENOMIC DNA]</scope>
    <source>
        <strain evidence="2 3">LMG 22125</strain>
    </source>
</reference>
<feature type="compositionally biased region" description="Low complexity" evidence="1">
    <location>
        <begin position="13"/>
        <end position="28"/>
    </location>
</feature>
<sequence>MSFWAASESFHNSGSSARLFSSARRSIATSQSKMPPQQCHRLLDLVVQGLCLGRHGLAPRSTVNNAGTRAARHNGRQYRPPMPMSPPEGRDAAGPDGAAG</sequence>
<keyword evidence="3" id="KW-1185">Reference proteome</keyword>
<comment type="caution">
    <text evidence="2">The sequence shown here is derived from an EMBL/GenBank/DDBJ whole genome shotgun (WGS) entry which is preliminary data.</text>
</comment>
<feature type="region of interest" description="Disordered" evidence="1">
    <location>
        <begin position="1"/>
        <end position="36"/>
    </location>
</feature>
<gene>
    <name evidence="2" type="ORF">CFR76_05560</name>
</gene>
<dbReference type="AlphaFoldDB" id="A0A2V4R0K5"/>
<evidence type="ECO:0000313" key="2">
    <source>
        <dbReference type="EMBL" id="PYD70371.1"/>
    </source>
</evidence>
<protein>
    <submittedName>
        <fullName evidence="2">Uncharacterized protein</fullName>
    </submittedName>
</protein>
<name>A0A2V4R0K5_9PROT</name>
<evidence type="ECO:0000313" key="3">
    <source>
        <dbReference type="Proteomes" id="UP000247371"/>
    </source>
</evidence>
<dbReference type="Proteomes" id="UP000247371">
    <property type="component" value="Unassembled WGS sequence"/>
</dbReference>
<organism evidence="2 3">
    <name type="scientific">Komagataeibacter swingsii</name>
    <dbReference type="NCBI Taxonomy" id="215220"/>
    <lineage>
        <taxon>Bacteria</taxon>
        <taxon>Pseudomonadati</taxon>
        <taxon>Pseudomonadota</taxon>
        <taxon>Alphaproteobacteria</taxon>
        <taxon>Acetobacterales</taxon>
        <taxon>Acetobacteraceae</taxon>
        <taxon>Komagataeibacter</taxon>
    </lineage>
</organism>